<dbReference type="OrthoDB" id="9791366at2"/>
<dbReference type="EMBL" id="FODS01000002">
    <property type="protein sequence ID" value="SEO17562.1"/>
    <property type="molecule type" value="Genomic_DNA"/>
</dbReference>
<reference evidence="5 6" key="1">
    <citation type="submission" date="2016-10" db="EMBL/GenBank/DDBJ databases">
        <authorList>
            <person name="de Groot N.N."/>
        </authorList>
    </citation>
    <scope>NUCLEOTIDE SEQUENCE [LARGE SCALE GENOMIC DNA]</scope>
    <source>
        <strain evidence="5 6">DSM 27842</strain>
    </source>
</reference>
<proteinExistence type="predicted"/>
<dbReference type="AlphaFoldDB" id="A0A1H8MJF3"/>
<evidence type="ECO:0000256" key="2">
    <source>
        <dbReference type="ARBA" id="ARBA00020148"/>
    </source>
</evidence>
<sequence length="284" mass="30757">MTNPLIAARDAFADAMPETRASFGGREWGYIDTAEGDEALILIPGTLGRGDIFWQQIEALRARLRIVALTYPASGGVSEWADDLAALMDRLGIARASVLGSSLGGYLVQYFAAVHPGRVVRVFAANTMSSTAGYETRMPYALDLDAVLVEELRAGFEQGLSAWGVSHPEQADLVELLLGEVGGRIPEPELRTRLKALKSAPELPEVTLPRAARITIEADDDPLIPPEKRAGLREKLAPGVAYRFATGGHFPYVARPQTYTALLEQAMGLEVTGPDWGTQEERVL</sequence>
<evidence type="ECO:0000313" key="6">
    <source>
        <dbReference type="Proteomes" id="UP000198893"/>
    </source>
</evidence>
<comment type="subcellular location">
    <subcellularLocation>
        <location evidence="1">Cytoplasm</location>
    </subcellularLocation>
</comment>
<gene>
    <name evidence="5" type="ORF">SAMN04490248_102117</name>
</gene>
<evidence type="ECO:0000313" key="5">
    <source>
        <dbReference type="EMBL" id="SEO17562.1"/>
    </source>
</evidence>
<organism evidence="5 6">
    <name type="scientific">Salinihabitans flavidus</name>
    <dbReference type="NCBI Taxonomy" id="569882"/>
    <lineage>
        <taxon>Bacteria</taxon>
        <taxon>Pseudomonadati</taxon>
        <taxon>Pseudomonadota</taxon>
        <taxon>Alphaproteobacteria</taxon>
        <taxon>Rhodobacterales</taxon>
        <taxon>Roseobacteraceae</taxon>
        <taxon>Salinihabitans</taxon>
    </lineage>
</organism>
<dbReference type="GO" id="GO:0005737">
    <property type="term" value="C:cytoplasm"/>
    <property type="evidence" value="ECO:0007669"/>
    <property type="project" value="UniProtKB-SubCell"/>
</dbReference>
<dbReference type="Proteomes" id="UP000198893">
    <property type="component" value="Unassembled WGS sequence"/>
</dbReference>
<dbReference type="SUPFAM" id="SSF53474">
    <property type="entry name" value="alpha/beta-Hydrolases"/>
    <property type="match status" value="1"/>
</dbReference>
<accession>A0A1H8MJF3</accession>
<protein>
    <recommendedName>
        <fullName evidence="2">Maspardin</fullName>
    </recommendedName>
</protein>
<dbReference type="Gene3D" id="3.40.50.1820">
    <property type="entry name" value="alpha/beta hydrolase"/>
    <property type="match status" value="1"/>
</dbReference>
<dbReference type="RefSeq" id="WP_139196109.1">
    <property type="nucleotide sequence ID" value="NZ_FODS01000002.1"/>
</dbReference>
<dbReference type="PANTHER" id="PTHR15913">
    <property type="entry name" value="ACID CLUSTER PROTEIN 33"/>
    <property type="match status" value="1"/>
</dbReference>
<keyword evidence="3" id="KW-0963">Cytoplasm</keyword>
<dbReference type="InterPro" id="IPR029058">
    <property type="entry name" value="AB_hydrolase_fold"/>
</dbReference>
<dbReference type="STRING" id="569882.SAMN04490248_102117"/>
<dbReference type="Pfam" id="PF00561">
    <property type="entry name" value="Abhydrolase_1"/>
    <property type="match status" value="1"/>
</dbReference>
<evidence type="ECO:0000256" key="3">
    <source>
        <dbReference type="ARBA" id="ARBA00022490"/>
    </source>
</evidence>
<dbReference type="InterPro" id="IPR000073">
    <property type="entry name" value="AB_hydrolase_1"/>
</dbReference>
<dbReference type="InterPro" id="IPR026151">
    <property type="entry name" value="Maspardin"/>
</dbReference>
<feature type="domain" description="AB hydrolase-1" evidence="4">
    <location>
        <begin position="39"/>
        <end position="154"/>
    </location>
</feature>
<name>A0A1H8MJF3_9RHOB</name>
<evidence type="ECO:0000256" key="1">
    <source>
        <dbReference type="ARBA" id="ARBA00004496"/>
    </source>
</evidence>
<keyword evidence="6" id="KW-1185">Reference proteome</keyword>
<evidence type="ECO:0000259" key="4">
    <source>
        <dbReference type="Pfam" id="PF00561"/>
    </source>
</evidence>
<dbReference type="PANTHER" id="PTHR15913:SF0">
    <property type="entry name" value="MASPARDIN"/>
    <property type="match status" value="1"/>
</dbReference>